<dbReference type="InterPro" id="IPR026961">
    <property type="entry name" value="PGG_dom"/>
</dbReference>
<dbReference type="GO" id="GO:0016020">
    <property type="term" value="C:membrane"/>
    <property type="evidence" value="ECO:0007669"/>
    <property type="project" value="TreeGrafter"/>
</dbReference>
<keyword evidence="5" id="KW-1185">Reference proteome</keyword>
<dbReference type="Gene3D" id="1.25.40.20">
    <property type="entry name" value="Ankyrin repeat-containing domain"/>
    <property type="match status" value="2"/>
</dbReference>
<dbReference type="SMART" id="SM00248">
    <property type="entry name" value="ANK"/>
    <property type="match status" value="5"/>
</dbReference>
<organism evidence="4 5">
    <name type="scientific">Acer yangbiense</name>
    <dbReference type="NCBI Taxonomy" id="1000413"/>
    <lineage>
        <taxon>Eukaryota</taxon>
        <taxon>Viridiplantae</taxon>
        <taxon>Streptophyta</taxon>
        <taxon>Embryophyta</taxon>
        <taxon>Tracheophyta</taxon>
        <taxon>Spermatophyta</taxon>
        <taxon>Magnoliopsida</taxon>
        <taxon>eudicotyledons</taxon>
        <taxon>Gunneridae</taxon>
        <taxon>Pentapetalae</taxon>
        <taxon>rosids</taxon>
        <taxon>malvids</taxon>
        <taxon>Sapindales</taxon>
        <taxon>Sapindaceae</taxon>
        <taxon>Hippocastanoideae</taxon>
        <taxon>Acereae</taxon>
        <taxon>Acer</taxon>
    </lineage>
</organism>
<feature type="transmembrane region" description="Helical" evidence="2">
    <location>
        <begin position="632"/>
        <end position="654"/>
    </location>
</feature>
<feature type="transmembrane region" description="Helical" evidence="2">
    <location>
        <begin position="585"/>
        <end position="611"/>
    </location>
</feature>
<evidence type="ECO:0000256" key="1">
    <source>
        <dbReference type="PROSITE-ProRule" id="PRU00023"/>
    </source>
</evidence>
<dbReference type="EMBL" id="VAHF01000013">
    <property type="protein sequence ID" value="TXG46871.1"/>
    <property type="molecule type" value="Genomic_DNA"/>
</dbReference>
<dbReference type="AlphaFoldDB" id="A0A5C7GPY5"/>
<dbReference type="OrthoDB" id="1923662at2759"/>
<feature type="transmembrane region" description="Helical" evidence="2">
    <location>
        <begin position="666"/>
        <end position="690"/>
    </location>
</feature>
<evidence type="ECO:0000313" key="5">
    <source>
        <dbReference type="Proteomes" id="UP000323000"/>
    </source>
</evidence>
<reference evidence="5" key="1">
    <citation type="journal article" date="2019" name="Gigascience">
        <title>De novo genome assembly of the endangered Acer yangbiense, a plant species with extremely small populations endemic to Yunnan Province, China.</title>
        <authorList>
            <person name="Yang J."/>
            <person name="Wariss H.M."/>
            <person name="Tao L."/>
            <person name="Zhang R."/>
            <person name="Yun Q."/>
            <person name="Hollingsworth P."/>
            <person name="Dao Z."/>
            <person name="Luo G."/>
            <person name="Guo H."/>
            <person name="Ma Y."/>
            <person name="Sun W."/>
        </authorList>
    </citation>
    <scope>NUCLEOTIDE SEQUENCE [LARGE SCALE GENOMIC DNA]</scope>
    <source>
        <strain evidence="5">cv. Malutang</strain>
    </source>
</reference>
<dbReference type="PROSITE" id="PS50297">
    <property type="entry name" value="ANK_REP_REGION"/>
    <property type="match status" value="1"/>
</dbReference>
<dbReference type="SUPFAM" id="SSF48403">
    <property type="entry name" value="Ankyrin repeat"/>
    <property type="match status" value="2"/>
</dbReference>
<evidence type="ECO:0000259" key="3">
    <source>
        <dbReference type="Pfam" id="PF13962"/>
    </source>
</evidence>
<dbReference type="PANTHER" id="PTHR24177:SF215">
    <property type="entry name" value="PGG DOMAIN-CONTAINING PROTEIN"/>
    <property type="match status" value="1"/>
</dbReference>
<dbReference type="InterPro" id="IPR002110">
    <property type="entry name" value="Ankyrin_rpt"/>
</dbReference>
<evidence type="ECO:0000313" key="4">
    <source>
        <dbReference type="EMBL" id="TXG46871.1"/>
    </source>
</evidence>
<dbReference type="PANTHER" id="PTHR24177">
    <property type="entry name" value="CASKIN"/>
    <property type="match status" value="1"/>
</dbReference>
<name>A0A5C7GPY5_9ROSI</name>
<comment type="caution">
    <text evidence="4">The sequence shown here is derived from an EMBL/GenBank/DDBJ whole genome shotgun (WGS) entry which is preliminary data.</text>
</comment>
<feature type="domain" description="PGG" evidence="3">
    <location>
        <begin position="540"/>
        <end position="651"/>
    </location>
</feature>
<gene>
    <name evidence="4" type="ORF">EZV62_026165</name>
</gene>
<keyword evidence="2" id="KW-0812">Transmembrane</keyword>
<proteinExistence type="predicted"/>
<dbReference type="InterPro" id="IPR036770">
    <property type="entry name" value="Ankyrin_rpt-contain_sf"/>
</dbReference>
<keyword evidence="2" id="KW-0472">Membrane</keyword>
<dbReference type="Pfam" id="PF12796">
    <property type="entry name" value="Ank_2"/>
    <property type="match status" value="1"/>
</dbReference>
<keyword evidence="2" id="KW-1133">Transmembrane helix</keyword>
<dbReference type="Proteomes" id="UP000323000">
    <property type="component" value="Chromosome 13"/>
</dbReference>
<dbReference type="PROSITE" id="PS50088">
    <property type="entry name" value="ANK_REPEAT"/>
    <property type="match status" value="1"/>
</dbReference>
<sequence>MDDSRIKKLYKNVLDKDWKALKGDFSCENDVDPLKLLSPISVHGYNIIHLVVHSGTKEPLKQILGRVKCTGDLKLLHCFTRSVNNYGNTVLHEAAISGNLEAVKLLVENDDQEILEMKNDSNETPLFRAAAFGKTKIVKFLASCEGQTVDSSDGTKQLKDIHRNNKNGTALELLKLDENLTDLEDGNQTSFYMLAKIPSAFNSKYEMGIWKKLLFFCLPVGWDHDDNRDNIENSDQDIESGNTLRRGFPLAKKIWKEKRDYEFACELSQKLIKKDKYSWKQNVMRFVFSTTHPEIKKEELAGNPLFAAIRSGNVEAVTLTLEKYPQQLEKLNQNILNYATEEKEGEPAGNILFDAIRTGIAEYVKLTLEKYPQQLELLNHRIQKILLMAAQEEEDEPGNPILFTAIRTGNIKVVKLILKEYPQALEQINQRNQNILHVAAMYRQKEIFDLMKTKEIPMTRMAQEIDDNGYTILHSVSDTRHYKGGTTSGPAYQLQEELKWFRSVKEIMPSYYTMLRDNKKRTALEIFKVKHDEQLKKAQSWIKETSQSCSGVAVLVATVVFAAAFTVPGGTNDHNGYPILLHSRFFMYFTVMDIVSLSCSLTSVVMFLSILTSPFELEDFLVSLPRRLTIGFSLLFLSVATTMLAFTFTIILIIRLDERRKWTMILMYSSAFLPVSVLALTHLPLLVSFIRGRSRKAPKLLGN</sequence>
<dbReference type="Pfam" id="PF13962">
    <property type="entry name" value="PGG"/>
    <property type="match status" value="1"/>
</dbReference>
<feature type="repeat" description="ANK" evidence="1">
    <location>
        <begin position="86"/>
        <end position="109"/>
    </location>
</feature>
<accession>A0A5C7GPY5</accession>
<keyword evidence="1" id="KW-0040">ANK repeat</keyword>
<protein>
    <recommendedName>
        <fullName evidence="3">PGG domain-containing protein</fullName>
    </recommendedName>
</protein>
<evidence type="ECO:0000256" key="2">
    <source>
        <dbReference type="SAM" id="Phobius"/>
    </source>
</evidence>